<keyword evidence="3" id="KW-1185">Reference proteome</keyword>
<feature type="region of interest" description="Disordered" evidence="1">
    <location>
        <begin position="1"/>
        <end position="34"/>
    </location>
</feature>
<evidence type="ECO:0000313" key="3">
    <source>
        <dbReference type="Proteomes" id="UP001059596"/>
    </source>
</evidence>
<protein>
    <submittedName>
        <fullName evidence="2">Uncharacterized protein</fullName>
    </submittedName>
</protein>
<accession>A0A9P9YEY3</accession>
<feature type="non-terminal residue" evidence="2">
    <location>
        <position position="1"/>
    </location>
</feature>
<sequence>RRRRWAGTRIKGGGNPAEGSAPISFPYRSNSAPDRNSVKTEQHILFATYWDQPPQCIITLKGHHNIIFQLNFTKVKQSDMCISRTKEYT</sequence>
<comment type="caution">
    <text evidence="2">The sequence shown here is derived from an EMBL/GenBank/DDBJ whole genome shotgun (WGS) entry which is preliminary data.</text>
</comment>
<dbReference type="Proteomes" id="UP001059596">
    <property type="component" value="Unassembled WGS sequence"/>
</dbReference>
<feature type="non-terminal residue" evidence="2">
    <location>
        <position position="89"/>
    </location>
</feature>
<name>A0A9P9YEY3_9MUSC</name>
<reference evidence="2" key="1">
    <citation type="journal article" date="2023" name="Genome Biol. Evol.">
        <title>Long-read-based Genome Assembly of Drosophila gunungcola Reveals Fewer Chemosensory Genes in Flower-breeding Species.</title>
        <authorList>
            <person name="Negi A."/>
            <person name="Liao B.Y."/>
            <person name="Yeh S.D."/>
        </authorList>
    </citation>
    <scope>NUCLEOTIDE SEQUENCE</scope>
    <source>
        <strain evidence="2">Sukarami</strain>
    </source>
</reference>
<dbReference type="AlphaFoldDB" id="A0A9P9YEY3"/>
<proteinExistence type="predicted"/>
<gene>
    <name evidence="2" type="ORF">M5D96_011645</name>
</gene>
<evidence type="ECO:0000256" key="1">
    <source>
        <dbReference type="SAM" id="MobiDB-lite"/>
    </source>
</evidence>
<evidence type="ECO:0000313" key="2">
    <source>
        <dbReference type="EMBL" id="KAI8035596.1"/>
    </source>
</evidence>
<dbReference type="EMBL" id="JAMKOV010000033">
    <property type="protein sequence ID" value="KAI8035596.1"/>
    <property type="molecule type" value="Genomic_DNA"/>
</dbReference>
<organism evidence="2 3">
    <name type="scientific">Drosophila gunungcola</name>
    <name type="common">fruit fly</name>
    <dbReference type="NCBI Taxonomy" id="103775"/>
    <lineage>
        <taxon>Eukaryota</taxon>
        <taxon>Metazoa</taxon>
        <taxon>Ecdysozoa</taxon>
        <taxon>Arthropoda</taxon>
        <taxon>Hexapoda</taxon>
        <taxon>Insecta</taxon>
        <taxon>Pterygota</taxon>
        <taxon>Neoptera</taxon>
        <taxon>Endopterygota</taxon>
        <taxon>Diptera</taxon>
        <taxon>Brachycera</taxon>
        <taxon>Muscomorpha</taxon>
        <taxon>Ephydroidea</taxon>
        <taxon>Drosophilidae</taxon>
        <taxon>Drosophila</taxon>
        <taxon>Sophophora</taxon>
    </lineage>
</organism>